<dbReference type="Pfam" id="PF00768">
    <property type="entry name" value="Peptidase_S11"/>
    <property type="match status" value="1"/>
</dbReference>
<keyword evidence="5 19" id="KW-0121">Carboxypeptidase</keyword>
<dbReference type="PRINTS" id="PR00725">
    <property type="entry name" value="DADACBPTASE1"/>
</dbReference>
<dbReference type="GO" id="GO:0008360">
    <property type="term" value="P:regulation of cell shape"/>
    <property type="evidence" value="ECO:0007669"/>
    <property type="project" value="UniProtKB-KW"/>
</dbReference>
<comment type="function">
    <text evidence="1">Removes C-terminal D-alanyl residues from sugar-peptide cell wall precursors.</text>
</comment>
<dbReference type="SUPFAM" id="SSF69189">
    <property type="entry name" value="Penicillin-binding protein associated domain"/>
    <property type="match status" value="1"/>
</dbReference>
<evidence type="ECO:0000256" key="17">
    <source>
        <dbReference type="SAM" id="SignalP"/>
    </source>
</evidence>
<evidence type="ECO:0000256" key="11">
    <source>
        <dbReference type="ARBA" id="ARBA00023316"/>
    </source>
</evidence>
<dbReference type="PANTHER" id="PTHR21581:SF6">
    <property type="entry name" value="TRAFFICKING PROTEIN PARTICLE COMPLEX SUBUNIT 12"/>
    <property type="match status" value="1"/>
</dbReference>
<evidence type="ECO:0000256" key="10">
    <source>
        <dbReference type="ARBA" id="ARBA00022984"/>
    </source>
</evidence>
<dbReference type="RefSeq" id="WP_092356507.1">
    <property type="nucleotide sequence ID" value="NZ_FOIN01000049.1"/>
</dbReference>
<dbReference type="EC" id="3.4.16.4" evidence="4"/>
<dbReference type="Proteomes" id="UP000198558">
    <property type="component" value="Unassembled WGS sequence"/>
</dbReference>
<dbReference type="PANTHER" id="PTHR21581">
    <property type="entry name" value="D-ALANYL-D-ALANINE CARBOXYPEPTIDASE"/>
    <property type="match status" value="1"/>
</dbReference>
<evidence type="ECO:0000256" key="16">
    <source>
        <dbReference type="SAM" id="Phobius"/>
    </source>
</evidence>
<feature type="active site" evidence="13">
    <location>
        <position position="122"/>
    </location>
</feature>
<dbReference type="InterPro" id="IPR015956">
    <property type="entry name" value="Peniciliin-bd_prot_C_sf"/>
</dbReference>
<dbReference type="InterPro" id="IPR012338">
    <property type="entry name" value="Beta-lactam/transpept-like"/>
</dbReference>
<evidence type="ECO:0000256" key="12">
    <source>
        <dbReference type="ARBA" id="ARBA00034000"/>
    </source>
</evidence>
<comment type="pathway">
    <text evidence="2">Cell wall biogenesis; peptidoglycan biosynthesis.</text>
</comment>
<protein>
    <recommendedName>
        <fullName evidence="4">serine-type D-Ala-D-Ala carboxypeptidase</fullName>
        <ecNumber evidence="4">3.4.16.4</ecNumber>
    </recommendedName>
</protein>
<feature type="signal peptide" evidence="17">
    <location>
        <begin position="1"/>
        <end position="24"/>
    </location>
</feature>
<keyword evidence="9" id="KW-0133">Cell shape</keyword>
<evidence type="ECO:0000256" key="8">
    <source>
        <dbReference type="ARBA" id="ARBA00022801"/>
    </source>
</evidence>
<dbReference type="Gene3D" id="2.60.410.10">
    <property type="entry name" value="D-Ala-D-Ala carboxypeptidase, C-terminal domain"/>
    <property type="match status" value="1"/>
</dbReference>
<keyword evidence="11" id="KW-0961">Cell wall biogenesis/degradation</keyword>
<evidence type="ECO:0000256" key="9">
    <source>
        <dbReference type="ARBA" id="ARBA00022960"/>
    </source>
</evidence>
<dbReference type="GO" id="GO:0071555">
    <property type="term" value="P:cell wall organization"/>
    <property type="evidence" value="ECO:0007669"/>
    <property type="project" value="UniProtKB-KW"/>
</dbReference>
<evidence type="ECO:0000256" key="2">
    <source>
        <dbReference type="ARBA" id="ARBA00004752"/>
    </source>
</evidence>
<evidence type="ECO:0000256" key="3">
    <source>
        <dbReference type="ARBA" id="ARBA00007164"/>
    </source>
</evidence>
<reference evidence="20" key="1">
    <citation type="submission" date="2016-10" db="EMBL/GenBank/DDBJ databases">
        <authorList>
            <person name="Varghese N."/>
            <person name="Submissions S."/>
        </authorList>
    </citation>
    <scope>NUCLEOTIDE SEQUENCE [LARGE SCALE GENOMIC DNA]</scope>
    <source>
        <strain evidence="20">DSM 1551</strain>
    </source>
</reference>
<keyword evidence="8" id="KW-0378">Hydrolase</keyword>
<dbReference type="UniPathway" id="UPA00219"/>
<sequence>MFKKVFSFILTSICLFALITPIQAQENSENIGLTAQYAVAIDAKSGLVLYNKNMDERMYPASMTKVMTVIVAIEMMESLDTATTITQSDIDTVWETGASSANFEVGEAVTYYDLLLGAILPSGADATRALANNLCGGQEAFVDKMNETVKKLKLKDTNFVNTTGIHDPNHYTTVHDMALIVKYAVQNEQFREVYSKRFATSSNGLHQWVNKSMYNAGRSHIDTSNIIGCKSGYTDVAKNCLASLDKVGENEIITVVGKSINDDVKPRAAVQDTLDIVNYVSQNYSLQPIIDKDTEVKKLNIKVAKDNQKIIIKNQHDVTAFLPNNVNKDDLEYKYSFEELEAPVKRGAKIGRLDIYYGDCLLYQEEYVNDKVIERDSFSDLMTSLMNFMFPYGLSIILVIIYFLISNMKKHRVNNG</sequence>
<gene>
    <name evidence="19" type="ORF">SAMN04489758_14920</name>
</gene>
<evidence type="ECO:0000256" key="15">
    <source>
        <dbReference type="RuleBase" id="RU004016"/>
    </source>
</evidence>
<dbReference type="InterPro" id="IPR012907">
    <property type="entry name" value="Peptidase_S11_C"/>
</dbReference>
<feature type="transmembrane region" description="Helical" evidence="16">
    <location>
        <begin position="385"/>
        <end position="405"/>
    </location>
</feature>
<evidence type="ECO:0000256" key="4">
    <source>
        <dbReference type="ARBA" id="ARBA00012448"/>
    </source>
</evidence>
<dbReference type="OrthoDB" id="9791132at2"/>
<accession>A0A1I0HHR4</accession>
<dbReference type="InterPro" id="IPR037167">
    <property type="entry name" value="Peptidase_S11_C_sf"/>
</dbReference>
<evidence type="ECO:0000313" key="20">
    <source>
        <dbReference type="Proteomes" id="UP000198558"/>
    </source>
</evidence>
<keyword evidence="16" id="KW-1133">Transmembrane helix</keyword>
<feature type="active site" description="Proton acceptor" evidence="13">
    <location>
        <position position="65"/>
    </location>
</feature>
<dbReference type="InterPro" id="IPR018044">
    <property type="entry name" value="Peptidase_S11"/>
</dbReference>
<dbReference type="SUPFAM" id="SSF56601">
    <property type="entry name" value="beta-lactamase/transpeptidase-like"/>
    <property type="match status" value="1"/>
</dbReference>
<comment type="similarity">
    <text evidence="3 15">Belongs to the peptidase S11 family.</text>
</comment>
<dbReference type="InterPro" id="IPR001967">
    <property type="entry name" value="Peptidase_S11_N"/>
</dbReference>
<evidence type="ECO:0000256" key="5">
    <source>
        <dbReference type="ARBA" id="ARBA00022645"/>
    </source>
</evidence>
<dbReference type="AlphaFoldDB" id="A0A1I0HHR4"/>
<evidence type="ECO:0000256" key="6">
    <source>
        <dbReference type="ARBA" id="ARBA00022670"/>
    </source>
</evidence>
<feature type="active site" description="Acyl-ester intermediate" evidence="13">
    <location>
        <position position="62"/>
    </location>
</feature>
<feature type="binding site" evidence="14">
    <location>
        <position position="230"/>
    </location>
    <ligand>
        <name>substrate</name>
    </ligand>
</feature>
<dbReference type="Pfam" id="PF07943">
    <property type="entry name" value="PBP5_C"/>
    <property type="match status" value="1"/>
</dbReference>
<evidence type="ECO:0000256" key="13">
    <source>
        <dbReference type="PIRSR" id="PIRSR618044-1"/>
    </source>
</evidence>
<evidence type="ECO:0000256" key="7">
    <source>
        <dbReference type="ARBA" id="ARBA00022729"/>
    </source>
</evidence>
<organism evidence="19 20">
    <name type="scientific">Thomasclavelia cocleata</name>
    <dbReference type="NCBI Taxonomy" id="69824"/>
    <lineage>
        <taxon>Bacteria</taxon>
        <taxon>Bacillati</taxon>
        <taxon>Bacillota</taxon>
        <taxon>Erysipelotrichia</taxon>
        <taxon>Erysipelotrichales</taxon>
        <taxon>Coprobacillaceae</taxon>
        <taxon>Thomasclavelia</taxon>
    </lineage>
</organism>
<evidence type="ECO:0000256" key="14">
    <source>
        <dbReference type="PIRSR" id="PIRSR618044-2"/>
    </source>
</evidence>
<dbReference type="GO" id="GO:0009252">
    <property type="term" value="P:peptidoglycan biosynthetic process"/>
    <property type="evidence" value="ECO:0007669"/>
    <property type="project" value="UniProtKB-UniPathway"/>
</dbReference>
<dbReference type="Gene3D" id="3.40.710.10">
    <property type="entry name" value="DD-peptidase/beta-lactamase superfamily"/>
    <property type="match status" value="1"/>
</dbReference>
<dbReference type="EMBL" id="FOIN01000049">
    <property type="protein sequence ID" value="SET82614.1"/>
    <property type="molecule type" value="Genomic_DNA"/>
</dbReference>
<feature type="chain" id="PRO_5011715417" description="serine-type D-Ala-D-Ala carboxypeptidase" evidence="17">
    <location>
        <begin position="25"/>
        <end position="416"/>
    </location>
</feature>
<comment type="catalytic activity">
    <reaction evidence="12">
        <text>Preferential cleavage: (Ac)2-L-Lys-D-Ala-|-D-Ala. Also transpeptidation of peptidyl-alanyl moieties that are N-acyl substituents of D-alanine.</text>
        <dbReference type="EC" id="3.4.16.4"/>
    </reaction>
</comment>
<proteinExistence type="inferred from homology"/>
<keyword evidence="16" id="KW-0472">Membrane</keyword>
<dbReference type="GO" id="GO:0009002">
    <property type="term" value="F:serine-type D-Ala-D-Ala carboxypeptidase activity"/>
    <property type="evidence" value="ECO:0007669"/>
    <property type="project" value="UniProtKB-EC"/>
</dbReference>
<dbReference type="SMART" id="SM00936">
    <property type="entry name" value="PBP5_C"/>
    <property type="match status" value="1"/>
</dbReference>
<keyword evidence="16" id="KW-0812">Transmembrane</keyword>
<evidence type="ECO:0000259" key="18">
    <source>
        <dbReference type="SMART" id="SM00936"/>
    </source>
</evidence>
<evidence type="ECO:0000256" key="1">
    <source>
        <dbReference type="ARBA" id="ARBA00003217"/>
    </source>
</evidence>
<keyword evidence="7 17" id="KW-0732">Signal</keyword>
<dbReference type="GeneID" id="78289439"/>
<name>A0A1I0HHR4_9FIRM</name>
<keyword evidence="20" id="KW-1185">Reference proteome</keyword>
<keyword evidence="6" id="KW-0645">Protease</keyword>
<keyword evidence="10" id="KW-0573">Peptidoglycan synthesis</keyword>
<feature type="domain" description="Peptidase S11 D-Ala-D-Ala carboxypeptidase A C-terminal" evidence="18">
    <location>
        <begin position="284"/>
        <end position="375"/>
    </location>
</feature>
<dbReference type="GO" id="GO:0006508">
    <property type="term" value="P:proteolysis"/>
    <property type="evidence" value="ECO:0007669"/>
    <property type="project" value="UniProtKB-KW"/>
</dbReference>
<evidence type="ECO:0000313" key="19">
    <source>
        <dbReference type="EMBL" id="SET82614.1"/>
    </source>
</evidence>